<dbReference type="Proteomes" id="UP000000755">
    <property type="component" value="Chromosome"/>
</dbReference>
<dbReference type="GO" id="GO:0003700">
    <property type="term" value="F:DNA-binding transcription factor activity"/>
    <property type="evidence" value="ECO:0007669"/>
    <property type="project" value="InterPro"/>
</dbReference>
<dbReference type="InterPro" id="IPR039422">
    <property type="entry name" value="MarR/SlyA-like"/>
</dbReference>
<evidence type="ECO:0000259" key="1">
    <source>
        <dbReference type="PROSITE" id="PS50995"/>
    </source>
</evidence>
<dbReference type="GO" id="GO:0006950">
    <property type="term" value="P:response to stress"/>
    <property type="evidence" value="ECO:0007669"/>
    <property type="project" value="TreeGrafter"/>
</dbReference>
<dbReference type="PANTHER" id="PTHR33164:SF99">
    <property type="entry name" value="MARR FAMILY REGULATORY PROTEIN"/>
    <property type="match status" value="1"/>
</dbReference>
<gene>
    <name evidence="2" type="ordered locus">GFO_2665</name>
</gene>
<dbReference type="InterPro" id="IPR036388">
    <property type="entry name" value="WH-like_DNA-bd_sf"/>
</dbReference>
<protein>
    <submittedName>
        <fullName evidence="2">MarR family transcriptional regulator protein</fullName>
    </submittedName>
</protein>
<dbReference type="PANTHER" id="PTHR33164">
    <property type="entry name" value="TRANSCRIPTIONAL REGULATOR, MARR FAMILY"/>
    <property type="match status" value="1"/>
</dbReference>
<dbReference type="SMART" id="SM00347">
    <property type="entry name" value="HTH_MARR"/>
    <property type="match status" value="1"/>
</dbReference>
<dbReference type="PROSITE" id="PS50995">
    <property type="entry name" value="HTH_MARR_2"/>
    <property type="match status" value="1"/>
</dbReference>
<reference evidence="2 3" key="1">
    <citation type="journal article" date="2006" name="Environ. Microbiol.">
        <title>Whole genome analysis of the marine Bacteroidetes'Gramella forsetii' reveals adaptations to degradation of polymeric organic matter.</title>
        <authorList>
            <person name="Bauer M."/>
            <person name="Kube M."/>
            <person name="Teeling H."/>
            <person name="Richter M."/>
            <person name="Lombardot T."/>
            <person name="Allers E."/>
            <person name="Wuerdemann C.A."/>
            <person name="Quast C."/>
            <person name="Kuhl H."/>
            <person name="Knaust F."/>
            <person name="Woebken D."/>
            <person name="Bischof K."/>
            <person name="Mussmann M."/>
            <person name="Choudhuri J.V."/>
            <person name="Meyer F."/>
            <person name="Reinhardt R."/>
            <person name="Amann R.I."/>
            <person name="Gloeckner F.O."/>
        </authorList>
    </citation>
    <scope>NUCLEOTIDE SEQUENCE [LARGE SCALE GENOMIC DNA]</scope>
    <source>
        <strain evidence="2 3">KT0803</strain>
    </source>
</reference>
<dbReference type="SUPFAM" id="SSF46785">
    <property type="entry name" value="Winged helix' DNA-binding domain"/>
    <property type="match status" value="1"/>
</dbReference>
<accession>A0M4S6</accession>
<feature type="domain" description="HTH marR-type" evidence="1">
    <location>
        <begin position="32"/>
        <end position="166"/>
    </location>
</feature>
<name>A0M4S6_CHRFK</name>
<dbReference type="PRINTS" id="PR00598">
    <property type="entry name" value="HTHMARR"/>
</dbReference>
<sequence>MLQFTIYLYIQMLFIQMKIEELLKTKDTMSPSKKLALNLMVTANHISDRVQEAIKPFGISSQQFNVLRILRGQNGKPANLSTIQERMVSKMSNTTRLVDKLVEKELCERIVCPSNRRKIEIRITSKGLQLLKELDPIIENVENSFSNKLNKNEIELLNIKLNELRS</sequence>
<dbReference type="InterPro" id="IPR036390">
    <property type="entry name" value="WH_DNA-bd_sf"/>
</dbReference>
<dbReference type="EMBL" id="CU207366">
    <property type="protein sequence ID" value="CAL67621.1"/>
    <property type="molecule type" value="Genomic_DNA"/>
</dbReference>
<evidence type="ECO:0000313" key="2">
    <source>
        <dbReference type="EMBL" id="CAL67621.1"/>
    </source>
</evidence>
<dbReference type="InterPro" id="IPR000835">
    <property type="entry name" value="HTH_MarR-typ"/>
</dbReference>
<dbReference type="HOGENOM" id="CLU_083287_27_2_10"/>
<dbReference type="Gene3D" id="1.10.10.10">
    <property type="entry name" value="Winged helix-like DNA-binding domain superfamily/Winged helix DNA-binding domain"/>
    <property type="match status" value="1"/>
</dbReference>
<dbReference type="AlphaFoldDB" id="A0M4S6"/>
<organism evidence="2 3">
    <name type="scientific">Christiangramia forsetii (strain DSM 17595 / CGMCC 1.15422 / KT0803)</name>
    <name type="common">Gramella forsetii</name>
    <dbReference type="NCBI Taxonomy" id="411154"/>
    <lineage>
        <taxon>Bacteria</taxon>
        <taxon>Pseudomonadati</taxon>
        <taxon>Bacteroidota</taxon>
        <taxon>Flavobacteriia</taxon>
        <taxon>Flavobacteriales</taxon>
        <taxon>Flavobacteriaceae</taxon>
        <taxon>Christiangramia</taxon>
    </lineage>
</organism>
<dbReference type="KEGG" id="gfo:GFO_2665"/>
<proteinExistence type="predicted"/>
<dbReference type="Pfam" id="PF01047">
    <property type="entry name" value="MarR"/>
    <property type="match status" value="1"/>
</dbReference>
<dbReference type="eggNOG" id="COG1846">
    <property type="taxonomic scope" value="Bacteria"/>
</dbReference>
<dbReference type="STRING" id="411154.GFO_2665"/>
<evidence type="ECO:0000313" key="3">
    <source>
        <dbReference type="Proteomes" id="UP000000755"/>
    </source>
</evidence>